<dbReference type="GO" id="GO:0005901">
    <property type="term" value="C:caveola"/>
    <property type="evidence" value="ECO:0007669"/>
    <property type="project" value="UniProtKB-SubCell"/>
</dbReference>
<name>A0A392R4A5_9FABA</name>
<evidence type="ECO:0000313" key="2">
    <source>
        <dbReference type="EMBL" id="MCI30666.1"/>
    </source>
</evidence>
<reference evidence="2 3" key="1">
    <citation type="journal article" date="2018" name="Front. Plant Sci.">
        <title>Red Clover (Trifolium pratense) and Zigzag Clover (T. medium) - A Picture of Genomic Similarities and Differences.</title>
        <authorList>
            <person name="Dluhosova J."/>
            <person name="Istvanek J."/>
            <person name="Nedelnik J."/>
            <person name="Repkova J."/>
        </authorList>
    </citation>
    <scope>NUCLEOTIDE SEQUENCE [LARGE SCALE GENOMIC DNA]</scope>
    <source>
        <strain evidence="3">cv. 10/8</strain>
        <tissue evidence="2">Leaf</tissue>
    </source>
</reference>
<evidence type="ECO:0000256" key="1">
    <source>
        <dbReference type="RuleBase" id="RU366054"/>
    </source>
</evidence>
<keyword evidence="3" id="KW-1185">Reference proteome</keyword>
<dbReference type="InterPro" id="IPR027705">
    <property type="entry name" value="Flotillin_fam"/>
</dbReference>
<comment type="similarity">
    <text evidence="1">Belongs to the band 7/mec-2 family. Flotillin subfamily.</text>
</comment>
<keyword evidence="1" id="KW-1003">Cell membrane</keyword>
<comment type="subcellular location">
    <subcellularLocation>
        <location evidence="1">Cell membrane</location>
        <topology evidence="1">Lipid-anchor</topology>
    </subcellularLocation>
    <subcellularLocation>
        <location evidence="1">Membrane</location>
        <location evidence="1">Caveola</location>
    </subcellularLocation>
</comment>
<dbReference type="PANTHER" id="PTHR13806">
    <property type="entry name" value="FLOTILLIN-RELATED"/>
    <property type="match status" value="1"/>
</dbReference>
<organism evidence="2 3">
    <name type="scientific">Trifolium medium</name>
    <dbReference type="NCBI Taxonomy" id="97028"/>
    <lineage>
        <taxon>Eukaryota</taxon>
        <taxon>Viridiplantae</taxon>
        <taxon>Streptophyta</taxon>
        <taxon>Embryophyta</taxon>
        <taxon>Tracheophyta</taxon>
        <taxon>Spermatophyta</taxon>
        <taxon>Magnoliopsida</taxon>
        <taxon>eudicotyledons</taxon>
        <taxon>Gunneridae</taxon>
        <taxon>Pentapetalae</taxon>
        <taxon>rosids</taxon>
        <taxon>fabids</taxon>
        <taxon>Fabales</taxon>
        <taxon>Fabaceae</taxon>
        <taxon>Papilionoideae</taxon>
        <taxon>50 kb inversion clade</taxon>
        <taxon>NPAAA clade</taxon>
        <taxon>Hologalegina</taxon>
        <taxon>IRL clade</taxon>
        <taxon>Trifolieae</taxon>
        <taxon>Trifolium</taxon>
    </lineage>
</organism>
<dbReference type="EMBL" id="LXQA010181306">
    <property type="protein sequence ID" value="MCI30666.1"/>
    <property type="molecule type" value="Genomic_DNA"/>
</dbReference>
<comment type="caution">
    <text evidence="2">The sequence shown here is derived from an EMBL/GenBank/DDBJ whole genome shotgun (WGS) entry which is preliminary data.</text>
</comment>
<evidence type="ECO:0000313" key="3">
    <source>
        <dbReference type="Proteomes" id="UP000265520"/>
    </source>
</evidence>
<keyword evidence="1" id="KW-0472">Membrane</keyword>
<protein>
    <recommendedName>
        <fullName evidence="1">Flotillin-like</fullName>
    </recommendedName>
</protein>
<accession>A0A392R4A5</accession>
<proteinExistence type="inferred from homology"/>
<feature type="non-terminal residue" evidence="2">
    <location>
        <position position="1"/>
    </location>
</feature>
<dbReference type="PANTHER" id="PTHR13806:SF31">
    <property type="entry name" value="FLOTILLIN-LIKE PROTEIN 1-RELATED"/>
    <property type="match status" value="1"/>
</dbReference>
<dbReference type="AlphaFoldDB" id="A0A392R4A5"/>
<feature type="non-terminal residue" evidence="2">
    <location>
        <position position="71"/>
    </location>
</feature>
<sequence>EAEVAEANSELAKKKAAWTKAAQVAEVEATKAVALREAELQGEVERMNALTTIEKLKAEFLSKASVEYETK</sequence>
<dbReference type="Proteomes" id="UP000265520">
    <property type="component" value="Unassembled WGS sequence"/>
</dbReference>